<evidence type="ECO:0000256" key="2">
    <source>
        <dbReference type="SAM" id="Coils"/>
    </source>
</evidence>
<feature type="compositionally biased region" description="Polar residues" evidence="3">
    <location>
        <begin position="626"/>
        <end position="636"/>
    </location>
</feature>
<feature type="coiled-coil region" evidence="2">
    <location>
        <begin position="24"/>
        <end position="54"/>
    </location>
</feature>
<organism evidence="5 6">
    <name type="scientific">Fusarium napiforme</name>
    <dbReference type="NCBI Taxonomy" id="42672"/>
    <lineage>
        <taxon>Eukaryota</taxon>
        <taxon>Fungi</taxon>
        <taxon>Dikarya</taxon>
        <taxon>Ascomycota</taxon>
        <taxon>Pezizomycotina</taxon>
        <taxon>Sordariomycetes</taxon>
        <taxon>Hypocreomycetidae</taxon>
        <taxon>Hypocreales</taxon>
        <taxon>Nectriaceae</taxon>
        <taxon>Fusarium</taxon>
        <taxon>Fusarium fujikuroi species complex</taxon>
    </lineage>
</organism>
<feature type="compositionally biased region" description="Polar residues" evidence="3">
    <location>
        <begin position="907"/>
        <end position="918"/>
    </location>
</feature>
<feature type="compositionally biased region" description="Low complexity" evidence="3">
    <location>
        <begin position="659"/>
        <end position="675"/>
    </location>
</feature>
<feature type="compositionally biased region" description="Acidic residues" evidence="3">
    <location>
        <begin position="955"/>
        <end position="973"/>
    </location>
</feature>
<feature type="compositionally biased region" description="Basic and acidic residues" evidence="3">
    <location>
        <begin position="743"/>
        <end position="752"/>
    </location>
</feature>
<dbReference type="Proteomes" id="UP000574317">
    <property type="component" value="Unassembled WGS sequence"/>
</dbReference>
<feature type="compositionally biased region" description="Low complexity" evidence="3">
    <location>
        <begin position="711"/>
        <end position="727"/>
    </location>
</feature>
<evidence type="ECO:0000259" key="4">
    <source>
        <dbReference type="PROSITE" id="PS50158"/>
    </source>
</evidence>
<dbReference type="InterPro" id="IPR001878">
    <property type="entry name" value="Znf_CCHC"/>
</dbReference>
<dbReference type="GO" id="GO:0003676">
    <property type="term" value="F:nucleic acid binding"/>
    <property type="evidence" value="ECO:0007669"/>
    <property type="project" value="InterPro"/>
</dbReference>
<feature type="compositionally biased region" description="Low complexity" evidence="3">
    <location>
        <begin position="813"/>
        <end position="844"/>
    </location>
</feature>
<evidence type="ECO:0000256" key="3">
    <source>
        <dbReference type="SAM" id="MobiDB-lite"/>
    </source>
</evidence>
<keyword evidence="2" id="KW-0175">Coiled coil</keyword>
<keyword evidence="5" id="KW-0695">RNA-directed DNA polymerase</keyword>
<keyword evidence="1" id="KW-0862">Zinc</keyword>
<feature type="region of interest" description="Disordered" evidence="3">
    <location>
        <begin position="425"/>
        <end position="448"/>
    </location>
</feature>
<keyword evidence="5" id="KW-0808">Transferase</keyword>
<reference evidence="5 6" key="1">
    <citation type="submission" date="2020-05" db="EMBL/GenBank/DDBJ databases">
        <title>Identification and distribution of gene clusters putatively required for synthesis of sphingolipid metabolism inhibitors in phylogenetically diverse species of the filamentous fungus Fusarium.</title>
        <authorList>
            <person name="Kim H.-S."/>
            <person name="Busman M."/>
            <person name="Brown D.W."/>
            <person name="Divon H."/>
            <person name="Uhlig S."/>
            <person name="Proctor R.H."/>
        </authorList>
    </citation>
    <scope>NUCLEOTIDE SEQUENCE [LARGE SCALE GENOMIC DNA]</scope>
    <source>
        <strain evidence="5 6">NRRL 25196</strain>
    </source>
</reference>
<evidence type="ECO:0000313" key="6">
    <source>
        <dbReference type="Proteomes" id="UP000574317"/>
    </source>
</evidence>
<dbReference type="PROSITE" id="PS50158">
    <property type="entry name" value="ZF_CCHC"/>
    <property type="match status" value="1"/>
</dbReference>
<dbReference type="SUPFAM" id="SSF57756">
    <property type="entry name" value="Retrovirus zinc finger-like domains"/>
    <property type="match status" value="1"/>
</dbReference>
<name>A0A8H5ISW6_9HYPO</name>
<evidence type="ECO:0000256" key="1">
    <source>
        <dbReference type="PROSITE-ProRule" id="PRU00047"/>
    </source>
</evidence>
<dbReference type="GO" id="GO:0003964">
    <property type="term" value="F:RNA-directed DNA polymerase activity"/>
    <property type="evidence" value="ECO:0007669"/>
    <property type="project" value="UniProtKB-KW"/>
</dbReference>
<feature type="region of interest" description="Disordered" evidence="3">
    <location>
        <begin position="343"/>
        <end position="368"/>
    </location>
</feature>
<feature type="compositionally biased region" description="Basic residues" evidence="3">
    <location>
        <begin position="977"/>
        <end position="998"/>
    </location>
</feature>
<dbReference type="SMART" id="SM00343">
    <property type="entry name" value="ZnF_C2HC"/>
    <property type="match status" value="1"/>
</dbReference>
<protein>
    <submittedName>
        <fullName evidence="5">Reverse transcriptase</fullName>
    </submittedName>
</protein>
<feature type="compositionally biased region" description="Low complexity" evidence="3">
    <location>
        <begin position="761"/>
        <end position="777"/>
    </location>
</feature>
<feature type="domain" description="CCHC-type" evidence="4">
    <location>
        <begin position="265"/>
        <end position="280"/>
    </location>
</feature>
<evidence type="ECO:0000313" key="5">
    <source>
        <dbReference type="EMBL" id="KAF5542297.1"/>
    </source>
</evidence>
<accession>A0A8H5ISW6</accession>
<keyword evidence="6" id="KW-1185">Reference proteome</keyword>
<keyword evidence="1" id="KW-0479">Metal-binding</keyword>
<gene>
    <name evidence="5" type="ORF">FNAPI_10013</name>
</gene>
<dbReference type="GO" id="GO:0008270">
    <property type="term" value="F:zinc ion binding"/>
    <property type="evidence" value="ECO:0007669"/>
    <property type="project" value="UniProtKB-KW"/>
</dbReference>
<feature type="compositionally biased region" description="Polar residues" evidence="3">
    <location>
        <begin position="845"/>
        <end position="863"/>
    </location>
</feature>
<keyword evidence="1" id="KW-0863">Zinc-finger</keyword>
<dbReference type="EMBL" id="JAAOAO010000423">
    <property type="protein sequence ID" value="KAF5542297.1"/>
    <property type="molecule type" value="Genomic_DNA"/>
</dbReference>
<feature type="compositionally biased region" description="Polar residues" evidence="3">
    <location>
        <begin position="929"/>
        <end position="946"/>
    </location>
</feature>
<dbReference type="InterPro" id="IPR036875">
    <property type="entry name" value="Znf_CCHC_sf"/>
</dbReference>
<dbReference type="AlphaFoldDB" id="A0A8H5ISW6"/>
<sequence>MKQKQQVKTIEAKVSTELLSIGSLKDTKERNERIEQELKALSELADQLAMVECKLDVSELTRGFEDFVERRRLRKEAGKGCHLEDSRHEEEELRWKKKLEKAEQELREGMAVKRGKNARSEDFLSRDELYPPPVPHKLFKTPNVQTIRFSNEIARNVCPEEFYISPANITRTEYKRNLRKKTLTDDARVNKDTWARFKKPKQRLEFWRRETGPNIDRAYGKYGRIWLVLQNLEEAQHAVSGEMYTLEGLQTSFDSLDPEYVPKQCFNCQDFGHMALQCPNEVRCGRCLEPHPTQDCDRDGKPSKCFFCGGNHPSYWLRVCRHPRVLDVLHRCSLWRGRASWDTKGQESEASGRPSSPDLRTEHDGSQPSFGIPEILREILSDQGAATPDEPLLSSALSGGGGILVRLIEACFQAFAPYLAQAASTRPHGNPAELRTASPSPSVLSARSRLDTATGDLSLASSPRASGRVLYDYANRSPAWQTPSFDGSLYGSGWNSNGASPARQVSVEPPFSSISELSDADFFMDTYEEPAQRDVFELSADCPAGSIFELAADHPLYPGGHQSSSIAEEVGDACGLAPLDSAPDVSLDGLPEIRRDMIVEIISIPSSPIGTEGEVDSEFVPDTPTGLLTCTATSGEPNPADTLFDPSPETSVARNRRGSSSTVTVQTSSASSSQACPEGSREQLALPPSSPDVGSSSVVIPCSIPDPNVASQPPQGSPPGQISSVGPLTVRKRRWNSDDDVECGGKRVRVEESLGQDDGESALAALSLSSPNSNSLSVTGTVLPDGPSLTESGSSLPLHENPSTPPLRRSPRGLRPSFTPGSSTASSSSSCSSGSSFFTVDSSPNTSALLESPATPSRGSSDQVPEDDSSLVAETSQGSLQIAPRDSPRPPITDDDEIADQLERDASQATNQQSTEGLVSSAEVVGTASEAQGLTTCAPVSTASPTDQERLENEIGPESEEEEEEEGAGSDDEYLPRRKPKARSKGKSKTGSRWKGKGVAREAPNTGPKQTKLDRYFS</sequence>
<keyword evidence="5" id="KW-0548">Nucleotidyltransferase</keyword>
<feature type="region of interest" description="Disordered" evidence="3">
    <location>
        <begin position="623"/>
        <end position="1018"/>
    </location>
</feature>
<comment type="caution">
    <text evidence="5">The sequence shown here is derived from an EMBL/GenBank/DDBJ whole genome shotgun (WGS) entry which is preliminary data.</text>
</comment>
<proteinExistence type="predicted"/>